<dbReference type="AlphaFoldDB" id="A0A7K1S659"/>
<comment type="caution">
    <text evidence="1">The sequence shown here is derived from an EMBL/GenBank/DDBJ whole genome shotgun (WGS) entry which is preliminary data.</text>
</comment>
<name>A0A7K1S659_9BACT</name>
<sequence>MLRSTHRLDYQSVPDQEVEEMGLHFVLPEFADQACDCLRESAPNFDRFAQESFEQFIARLQLRYCPTFNALVGDKCSHYTTGDLSQLYWFHDCCSMGGSYRTLVAVTSWPGIRLKTDVELEAQQQRLDELFAEIKRLATTHSTSVAT</sequence>
<dbReference type="EMBL" id="WPIN01000002">
    <property type="protein sequence ID" value="MVM29297.1"/>
    <property type="molecule type" value="Genomic_DNA"/>
</dbReference>
<dbReference type="RefSeq" id="WP_157583539.1">
    <property type="nucleotide sequence ID" value="NZ_WPIN01000002.1"/>
</dbReference>
<evidence type="ECO:0000313" key="2">
    <source>
        <dbReference type="Proteomes" id="UP000436006"/>
    </source>
</evidence>
<reference evidence="1 2" key="1">
    <citation type="submission" date="2019-12" db="EMBL/GenBank/DDBJ databases">
        <title>Spirosoma sp. HMF4905 genome sequencing and assembly.</title>
        <authorList>
            <person name="Kang H."/>
            <person name="Cha I."/>
            <person name="Kim H."/>
            <person name="Joh K."/>
        </authorList>
    </citation>
    <scope>NUCLEOTIDE SEQUENCE [LARGE SCALE GENOMIC DNA]</scope>
    <source>
        <strain evidence="1 2">HMF4905</strain>
    </source>
</reference>
<organism evidence="1 2">
    <name type="scientific">Spirosoma arboris</name>
    <dbReference type="NCBI Taxonomy" id="2682092"/>
    <lineage>
        <taxon>Bacteria</taxon>
        <taxon>Pseudomonadati</taxon>
        <taxon>Bacteroidota</taxon>
        <taxon>Cytophagia</taxon>
        <taxon>Cytophagales</taxon>
        <taxon>Cytophagaceae</taxon>
        <taxon>Spirosoma</taxon>
    </lineage>
</organism>
<protein>
    <submittedName>
        <fullName evidence="1">Uncharacterized protein</fullName>
    </submittedName>
</protein>
<evidence type="ECO:0000313" key="1">
    <source>
        <dbReference type="EMBL" id="MVM29297.1"/>
    </source>
</evidence>
<accession>A0A7K1S659</accession>
<proteinExistence type="predicted"/>
<dbReference type="Proteomes" id="UP000436006">
    <property type="component" value="Unassembled WGS sequence"/>
</dbReference>
<keyword evidence="2" id="KW-1185">Reference proteome</keyword>
<gene>
    <name evidence="1" type="ORF">GO755_04575</name>
</gene>